<accession>A0A1I5GPR6</accession>
<dbReference type="EMBL" id="FOUY01000049">
    <property type="protein sequence ID" value="SFO37909.1"/>
    <property type="molecule type" value="Genomic_DNA"/>
</dbReference>
<evidence type="ECO:0000313" key="2">
    <source>
        <dbReference type="Proteomes" id="UP000199614"/>
    </source>
</evidence>
<evidence type="ECO:0000313" key="1">
    <source>
        <dbReference type="EMBL" id="SFO37909.1"/>
    </source>
</evidence>
<dbReference type="Proteomes" id="UP000199614">
    <property type="component" value="Unassembled WGS sequence"/>
</dbReference>
<gene>
    <name evidence="1" type="ORF">SAMN05216207_104924</name>
</gene>
<dbReference type="AlphaFoldDB" id="A0A1I5GPR6"/>
<sequence length="230" mass="24164">MVVLLGVAAALVVVVVAAFPPVAATTCPRCFGMSEVAPGIHTTAAAGPEQVRDLTDLVAQARQRVADFYGDQQSSPTVVACFDDACYERIGGGGERGVAVLNRAVMLSPRGIDAGILAHEMSHVELHTRLGGARSEVPQWFDEGLAVVAGDDRRYIAAPGSADRCLVRPDGPLPASLDEWLEAADADVDVYAEAACEVSRWLAGHESPRAATTQLVAGLRSGEDFADLVR</sequence>
<reference evidence="1 2" key="1">
    <citation type="submission" date="2016-10" db="EMBL/GenBank/DDBJ databases">
        <authorList>
            <person name="de Groot N.N."/>
        </authorList>
    </citation>
    <scope>NUCLEOTIDE SEQUENCE [LARGE SCALE GENOMIC DNA]</scope>
    <source>
        <strain evidence="1 2">CGMCC 4.1877</strain>
    </source>
</reference>
<evidence type="ECO:0008006" key="3">
    <source>
        <dbReference type="Google" id="ProtNLM"/>
    </source>
</evidence>
<protein>
    <recommendedName>
        <fullName evidence="3">Peptidase MA superfamily protein</fullName>
    </recommendedName>
</protein>
<proteinExistence type="predicted"/>
<name>A0A1I5GPR6_PSUAM</name>
<dbReference type="RefSeq" id="WP_093354068.1">
    <property type="nucleotide sequence ID" value="NZ_FOUY01000049.1"/>
</dbReference>
<keyword evidence="2" id="KW-1185">Reference proteome</keyword>
<organism evidence="1 2">
    <name type="scientific">Pseudonocardia ammonioxydans</name>
    <dbReference type="NCBI Taxonomy" id="260086"/>
    <lineage>
        <taxon>Bacteria</taxon>
        <taxon>Bacillati</taxon>
        <taxon>Actinomycetota</taxon>
        <taxon>Actinomycetes</taxon>
        <taxon>Pseudonocardiales</taxon>
        <taxon>Pseudonocardiaceae</taxon>
        <taxon>Pseudonocardia</taxon>
    </lineage>
</organism>